<gene>
    <name evidence="1" type="ORF">IFM89_017266</name>
</gene>
<sequence length="109" mass="12452">MKSRSPKLSPLLEHICELRGGQCSVPDLHPKLVIPTFVIHCYACMPFSWAALYVSRASHGAIQHSSPYFLDQTTMFESYHLGIFSNVRVRWMVLILQSTFAPSTWRLRG</sequence>
<protein>
    <submittedName>
        <fullName evidence="1">Uncharacterized protein</fullName>
    </submittedName>
</protein>
<dbReference type="AlphaFoldDB" id="A0A835HFV6"/>
<dbReference type="Proteomes" id="UP000631114">
    <property type="component" value="Unassembled WGS sequence"/>
</dbReference>
<keyword evidence="2" id="KW-1185">Reference proteome</keyword>
<name>A0A835HFV6_9MAGN</name>
<reference evidence="1 2" key="1">
    <citation type="submission" date="2020-10" db="EMBL/GenBank/DDBJ databases">
        <title>The Coptis chinensis genome and diversification of protoberbering-type alkaloids.</title>
        <authorList>
            <person name="Wang B."/>
            <person name="Shu S."/>
            <person name="Song C."/>
            <person name="Liu Y."/>
        </authorList>
    </citation>
    <scope>NUCLEOTIDE SEQUENCE [LARGE SCALE GENOMIC DNA]</scope>
    <source>
        <strain evidence="1">HL-2020</strain>
        <tissue evidence="1">Leaf</tissue>
    </source>
</reference>
<accession>A0A835HFV6</accession>
<dbReference type="EMBL" id="JADFTS010000007">
    <property type="protein sequence ID" value="KAF9597363.1"/>
    <property type="molecule type" value="Genomic_DNA"/>
</dbReference>
<evidence type="ECO:0000313" key="2">
    <source>
        <dbReference type="Proteomes" id="UP000631114"/>
    </source>
</evidence>
<evidence type="ECO:0000313" key="1">
    <source>
        <dbReference type="EMBL" id="KAF9597363.1"/>
    </source>
</evidence>
<proteinExistence type="predicted"/>
<comment type="caution">
    <text evidence="1">The sequence shown here is derived from an EMBL/GenBank/DDBJ whole genome shotgun (WGS) entry which is preliminary data.</text>
</comment>
<organism evidence="1 2">
    <name type="scientific">Coptis chinensis</name>
    <dbReference type="NCBI Taxonomy" id="261450"/>
    <lineage>
        <taxon>Eukaryota</taxon>
        <taxon>Viridiplantae</taxon>
        <taxon>Streptophyta</taxon>
        <taxon>Embryophyta</taxon>
        <taxon>Tracheophyta</taxon>
        <taxon>Spermatophyta</taxon>
        <taxon>Magnoliopsida</taxon>
        <taxon>Ranunculales</taxon>
        <taxon>Ranunculaceae</taxon>
        <taxon>Coptidoideae</taxon>
        <taxon>Coptis</taxon>
    </lineage>
</organism>